<gene>
    <name evidence="1" type="ORF">J8C05_05175</name>
</gene>
<reference evidence="1 2" key="1">
    <citation type="submission" date="2021-03" db="EMBL/GenBank/DDBJ databases">
        <title>Genomic and phenotypic characterization of Chloracidobacterium isolates provides evidence for multiple species.</title>
        <authorList>
            <person name="Saini M.K."/>
            <person name="Costas A.M.G."/>
            <person name="Tank M."/>
            <person name="Bryant D.A."/>
        </authorList>
    </citation>
    <scope>NUCLEOTIDE SEQUENCE [LARGE SCALE GENOMIC DNA]</scope>
    <source>
        <strain evidence="1 2">N</strain>
    </source>
</reference>
<keyword evidence="2" id="KW-1185">Reference proteome</keyword>
<name>A0ABX8B2K4_9BACT</name>
<accession>A0ABX8B2K4</accession>
<dbReference type="Proteomes" id="UP000677668">
    <property type="component" value="Chromosome 1"/>
</dbReference>
<sequence>MPKEQKFRLTFFFDLTTLAAAYTKVEPRHNILKGGETMKKTLAATSLSLLFFVSPMQVALADTCSCGTNNCSTVTTCPGSCYAHCSTSGGCVSGCGKGRKGAAKEVTFQVTNSNSEQLSSELTRISGREIVFTASEPDDLFSFDFKRAPVWEVFEELSKRGTVEIDGVDFCALQDLRSALLAGEKISLQFSMPADEMVSWLSFVSGFPLRIKSGNAQEHVRIALKEATLQDIVQALSKMGIEVAF</sequence>
<dbReference type="EMBL" id="CP072642">
    <property type="protein sequence ID" value="QUV94832.1"/>
    <property type="molecule type" value="Genomic_DNA"/>
</dbReference>
<evidence type="ECO:0000313" key="2">
    <source>
        <dbReference type="Proteomes" id="UP000677668"/>
    </source>
</evidence>
<organism evidence="1 2">
    <name type="scientific">Chloracidobacterium sp. N</name>
    <dbReference type="NCBI Taxonomy" id="2821540"/>
    <lineage>
        <taxon>Bacteria</taxon>
        <taxon>Pseudomonadati</taxon>
        <taxon>Acidobacteriota</taxon>
        <taxon>Terriglobia</taxon>
        <taxon>Terriglobales</taxon>
        <taxon>Acidobacteriaceae</taxon>
        <taxon>Chloracidobacterium</taxon>
        <taxon>Chloracidobacterium aggregatum</taxon>
    </lineage>
</organism>
<protein>
    <submittedName>
        <fullName evidence="1">Uncharacterized protein</fullName>
    </submittedName>
</protein>
<evidence type="ECO:0000313" key="1">
    <source>
        <dbReference type="EMBL" id="QUV94832.1"/>
    </source>
</evidence>
<dbReference type="RefSeq" id="WP_211423098.1">
    <property type="nucleotide sequence ID" value="NZ_CP072642.1"/>
</dbReference>
<proteinExistence type="predicted"/>